<name>A0A265N565_9BACI</name>
<sequence length="384" mass="43086">MKIKNQDFLKKENLILVLKLISDYGPISRAEISKQTKMSPTSASRIVALLSEKNLIEEVAMNHQNVGRKASYFDLNKNGIYFIGVELDNSYFRIGLMNFNEELIFKKTVALQKSFPDMVVKQLANEIYKLKKRFDLTDNQILGLCVGMPGIIEHKQGIVDFSVQLQWKNYPLADRLYEQLKIPIKVDNELKMKALSEYKFCDDSVKHLIILGFGSGVGSALISNGEISRGKSNFAGEIGHTIVDPNGAYCPCGNFGCMQTYIAEPFLLNEASKIKQVDSLEELLQEVEDGKVWAKNLISRAIQYASIAINNTVCSFNPDLVILSGSLIENHPYIQEELLKEYSATIWSPAANSFDVEITKTKDEGVVLGAAIQMKNHFIKNINL</sequence>
<evidence type="ECO:0000313" key="4">
    <source>
        <dbReference type="EMBL" id="OZU87170.1"/>
    </source>
</evidence>
<evidence type="ECO:0000256" key="2">
    <source>
        <dbReference type="ARBA" id="ARBA00006479"/>
    </source>
</evidence>
<dbReference type="InterPro" id="IPR036388">
    <property type="entry name" value="WH-like_DNA-bd_sf"/>
</dbReference>
<dbReference type="PANTHER" id="PTHR18964:SF149">
    <property type="entry name" value="BIFUNCTIONAL UDP-N-ACETYLGLUCOSAMINE 2-EPIMERASE_N-ACETYLMANNOSAMINE KINASE"/>
    <property type="match status" value="1"/>
</dbReference>
<dbReference type="Proteomes" id="UP000216498">
    <property type="component" value="Unassembled WGS sequence"/>
</dbReference>
<dbReference type="OrthoDB" id="9796533at2"/>
<dbReference type="Pfam" id="PF00480">
    <property type="entry name" value="ROK"/>
    <property type="match status" value="1"/>
</dbReference>
<accession>A0A265N565</accession>
<dbReference type="InterPro" id="IPR043129">
    <property type="entry name" value="ATPase_NBD"/>
</dbReference>
<dbReference type="Gene3D" id="1.10.10.10">
    <property type="entry name" value="Winged helix-like DNA-binding domain superfamily/Winged helix DNA-binding domain"/>
    <property type="match status" value="1"/>
</dbReference>
<keyword evidence="3" id="KW-0119">Carbohydrate metabolism</keyword>
<dbReference type="AlphaFoldDB" id="A0A265N565"/>
<dbReference type="RefSeq" id="WP_094887254.1">
    <property type="nucleotide sequence ID" value="NZ_NPMS01000013.1"/>
</dbReference>
<comment type="similarity">
    <text evidence="2">Belongs to the ROK (NagC/XylR) family.</text>
</comment>
<dbReference type="SUPFAM" id="SSF46785">
    <property type="entry name" value="Winged helix' DNA-binding domain"/>
    <property type="match status" value="1"/>
</dbReference>
<keyword evidence="5" id="KW-1185">Reference proteome</keyword>
<comment type="function">
    <text evidence="1">Transcriptional repressor of xylose-utilizing enzymes.</text>
</comment>
<organism evidence="4 5">
    <name type="scientific">Virgibacillus indicus</name>
    <dbReference type="NCBI Taxonomy" id="2024554"/>
    <lineage>
        <taxon>Bacteria</taxon>
        <taxon>Bacillati</taxon>
        <taxon>Bacillota</taxon>
        <taxon>Bacilli</taxon>
        <taxon>Bacillales</taxon>
        <taxon>Bacillaceae</taxon>
        <taxon>Virgibacillus</taxon>
    </lineage>
</organism>
<comment type="caution">
    <text evidence="4">The sequence shown here is derived from an EMBL/GenBank/DDBJ whole genome shotgun (WGS) entry which is preliminary data.</text>
</comment>
<evidence type="ECO:0000313" key="5">
    <source>
        <dbReference type="Proteomes" id="UP000216498"/>
    </source>
</evidence>
<dbReference type="SUPFAM" id="SSF53067">
    <property type="entry name" value="Actin-like ATPase domain"/>
    <property type="match status" value="1"/>
</dbReference>
<evidence type="ECO:0000256" key="3">
    <source>
        <dbReference type="ARBA" id="ARBA00022629"/>
    </source>
</evidence>
<dbReference type="PANTHER" id="PTHR18964">
    <property type="entry name" value="ROK (REPRESSOR, ORF, KINASE) FAMILY"/>
    <property type="match status" value="1"/>
</dbReference>
<dbReference type="InterPro" id="IPR000600">
    <property type="entry name" value="ROK"/>
</dbReference>
<gene>
    <name evidence="4" type="ORF">CIL03_17915</name>
</gene>
<protein>
    <recommendedName>
        <fullName evidence="6">HTH marR-type domain-containing protein</fullName>
    </recommendedName>
</protein>
<keyword evidence="3" id="KW-0859">Xylose metabolism</keyword>
<proteinExistence type="inferred from homology"/>
<reference evidence="4 5" key="1">
    <citation type="submission" date="2017-08" db="EMBL/GenBank/DDBJ databases">
        <title>Virgibacillus indicus sp. nov. and Virgibacillus profoundi sp. nov, two moderately halophilic bacteria isolated from marine sediment by using the Microfluidic Streak Plate.</title>
        <authorList>
            <person name="Xu B."/>
            <person name="Hu B."/>
            <person name="Wang J."/>
            <person name="Zhu Y."/>
            <person name="Huang L."/>
            <person name="Du W."/>
            <person name="Huang Y."/>
        </authorList>
    </citation>
    <scope>NUCLEOTIDE SEQUENCE [LARGE SCALE GENOMIC DNA]</scope>
    <source>
        <strain evidence="4 5">IO3-P2-C2</strain>
    </source>
</reference>
<dbReference type="InterPro" id="IPR036390">
    <property type="entry name" value="WH_DNA-bd_sf"/>
</dbReference>
<evidence type="ECO:0000256" key="1">
    <source>
        <dbReference type="ARBA" id="ARBA00002486"/>
    </source>
</evidence>
<dbReference type="GO" id="GO:0042732">
    <property type="term" value="P:D-xylose metabolic process"/>
    <property type="evidence" value="ECO:0007669"/>
    <property type="project" value="UniProtKB-KW"/>
</dbReference>
<dbReference type="EMBL" id="NPMS01000013">
    <property type="protein sequence ID" value="OZU87170.1"/>
    <property type="molecule type" value="Genomic_DNA"/>
</dbReference>
<evidence type="ECO:0008006" key="6">
    <source>
        <dbReference type="Google" id="ProtNLM"/>
    </source>
</evidence>
<dbReference type="Gene3D" id="3.30.420.40">
    <property type="match status" value="2"/>
</dbReference>